<evidence type="ECO:0000259" key="5">
    <source>
        <dbReference type="PROSITE" id="PS51898"/>
    </source>
</evidence>
<dbReference type="InterPro" id="IPR038488">
    <property type="entry name" value="Integrase_DNA-bd_sf"/>
</dbReference>
<dbReference type="InterPro" id="IPR025166">
    <property type="entry name" value="Integrase_DNA_bind_dom"/>
</dbReference>
<dbReference type="EMBL" id="CP018024">
    <property type="protein sequence ID" value="APD91573.1"/>
    <property type="molecule type" value="Genomic_DNA"/>
</dbReference>
<dbReference type="SUPFAM" id="SSF56349">
    <property type="entry name" value="DNA breaking-rejoining enzymes"/>
    <property type="match status" value="1"/>
</dbReference>
<dbReference type="Proteomes" id="UP000182101">
    <property type="component" value="Chromosome"/>
</dbReference>
<dbReference type="AlphaFoldDB" id="A0AAC9JH25"/>
<comment type="similarity">
    <text evidence="1">Belongs to the 'phage' integrase family.</text>
</comment>
<dbReference type="PANTHER" id="PTHR30629">
    <property type="entry name" value="PROPHAGE INTEGRASE"/>
    <property type="match status" value="1"/>
</dbReference>
<dbReference type="Gene3D" id="1.10.443.10">
    <property type="entry name" value="Intergrase catalytic core"/>
    <property type="match status" value="1"/>
</dbReference>
<sequence length="399" mass="46019">MLSETKIKKLLREGTVTSGISDGNGLYLLITKSGYASFHFRYNFNGVRNKFSLGQYPDVSLKKARGLRKQYQQYLRDGVDPKLAKERDRLRGLTTLNDVFEHYFETTIKDRYKHPNRLHALYVNNIYRPLGQVQLCNISGFDISDLVQKIKKGGRGVPPRPSIATDALYLIKNLYKHAIKLDIIRHNVALNFTAKDAGGTDVPKTTVLSLEELRYFLKVARGCHPSFSRTNYLACILLFVTCTRKMELLGSKWEEFDLERGRWNLPANRTKARRELEIPLSSLSLEVLQELRMLGNNSKYVFPAKKKGKLPHLYHDTLNHAFKSLPLPFKFAPHDIRRTSRTLLAKELRVDARVAELCLNHKLPKLEGVYNQHSYFEERKDALEKLSELIKKASHFSEQ</sequence>
<evidence type="ECO:0000313" key="6">
    <source>
        <dbReference type="EMBL" id="APD91573.1"/>
    </source>
</evidence>
<dbReference type="InterPro" id="IPR010998">
    <property type="entry name" value="Integrase_recombinase_N"/>
</dbReference>
<dbReference type="GO" id="GO:0003677">
    <property type="term" value="F:DNA binding"/>
    <property type="evidence" value="ECO:0007669"/>
    <property type="project" value="UniProtKB-KW"/>
</dbReference>
<dbReference type="PROSITE" id="PS51898">
    <property type="entry name" value="TYR_RECOMBINASE"/>
    <property type="match status" value="1"/>
</dbReference>
<keyword evidence="2" id="KW-0229">DNA integration</keyword>
<accession>A0AAC9JH25</accession>
<dbReference type="InterPro" id="IPR050808">
    <property type="entry name" value="Phage_Integrase"/>
</dbReference>
<dbReference type="CDD" id="cd00801">
    <property type="entry name" value="INT_P4_C"/>
    <property type="match status" value="1"/>
</dbReference>
<gene>
    <name evidence="6" type="ORF">BM524_18210</name>
</gene>
<dbReference type="Gene3D" id="3.30.160.390">
    <property type="entry name" value="Integrase, DNA-binding domain"/>
    <property type="match status" value="1"/>
</dbReference>
<dbReference type="GO" id="GO:0006310">
    <property type="term" value="P:DNA recombination"/>
    <property type="evidence" value="ECO:0007669"/>
    <property type="project" value="UniProtKB-KW"/>
</dbReference>
<evidence type="ECO:0000256" key="2">
    <source>
        <dbReference type="ARBA" id="ARBA00022908"/>
    </source>
</evidence>
<organism evidence="6 7">
    <name type="scientific">Alteromonas mediterranea</name>
    <dbReference type="NCBI Taxonomy" id="314275"/>
    <lineage>
        <taxon>Bacteria</taxon>
        <taxon>Pseudomonadati</taxon>
        <taxon>Pseudomonadota</taxon>
        <taxon>Gammaproteobacteria</taxon>
        <taxon>Alteromonadales</taxon>
        <taxon>Alteromonadaceae</taxon>
        <taxon>Alteromonas/Salinimonas group</taxon>
        <taxon>Alteromonas</taxon>
    </lineage>
</organism>
<evidence type="ECO:0000313" key="7">
    <source>
        <dbReference type="Proteomes" id="UP000182101"/>
    </source>
</evidence>
<dbReference type="Pfam" id="PF00589">
    <property type="entry name" value="Phage_integrase"/>
    <property type="match status" value="1"/>
</dbReference>
<keyword evidence="3" id="KW-0238">DNA-binding</keyword>
<reference evidence="6 7" key="1">
    <citation type="submission" date="2016-11" db="EMBL/GenBank/DDBJ databases">
        <title>Networking in microbes: conjugative elements and plasmids in the genus Alteromonas.</title>
        <authorList>
            <person name="Lopez-Perez M."/>
            <person name="Ramon-Marco N."/>
            <person name="Rodriguez-Valera F."/>
        </authorList>
    </citation>
    <scope>NUCLEOTIDE SEQUENCE [LARGE SCALE GENOMIC DNA]</scope>
    <source>
        <strain evidence="6 7">CP48</strain>
    </source>
</reference>
<keyword evidence="4" id="KW-0233">DNA recombination</keyword>
<evidence type="ECO:0000256" key="4">
    <source>
        <dbReference type="ARBA" id="ARBA00023172"/>
    </source>
</evidence>
<evidence type="ECO:0000256" key="3">
    <source>
        <dbReference type="ARBA" id="ARBA00023125"/>
    </source>
</evidence>
<dbReference type="GO" id="GO:0015074">
    <property type="term" value="P:DNA integration"/>
    <property type="evidence" value="ECO:0007669"/>
    <property type="project" value="UniProtKB-KW"/>
</dbReference>
<dbReference type="InterPro" id="IPR013762">
    <property type="entry name" value="Integrase-like_cat_sf"/>
</dbReference>
<dbReference type="Gene3D" id="1.10.150.130">
    <property type="match status" value="1"/>
</dbReference>
<evidence type="ECO:0000256" key="1">
    <source>
        <dbReference type="ARBA" id="ARBA00008857"/>
    </source>
</evidence>
<proteinExistence type="inferred from homology"/>
<dbReference type="RefSeq" id="WP_071960296.1">
    <property type="nucleotide sequence ID" value="NZ_CP018024.1"/>
</dbReference>
<dbReference type="PANTHER" id="PTHR30629:SF2">
    <property type="entry name" value="PROPHAGE INTEGRASE INTS-RELATED"/>
    <property type="match status" value="1"/>
</dbReference>
<protein>
    <recommendedName>
        <fullName evidence="5">Tyr recombinase domain-containing protein</fullName>
    </recommendedName>
</protein>
<dbReference type="InterPro" id="IPR011010">
    <property type="entry name" value="DNA_brk_join_enz"/>
</dbReference>
<name>A0AAC9JH25_9ALTE</name>
<dbReference type="Pfam" id="PF13356">
    <property type="entry name" value="Arm-DNA-bind_3"/>
    <property type="match status" value="1"/>
</dbReference>
<dbReference type="InterPro" id="IPR002104">
    <property type="entry name" value="Integrase_catalytic"/>
</dbReference>
<feature type="domain" description="Tyr recombinase" evidence="5">
    <location>
        <begin position="203"/>
        <end position="384"/>
    </location>
</feature>